<feature type="domain" description="HTH marR-type" evidence="4">
    <location>
        <begin position="1"/>
        <end position="137"/>
    </location>
</feature>
<organism evidence="5 6">
    <name type="scientific">Caloranaerobacter azorensis H53214</name>
    <dbReference type="NCBI Taxonomy" id="1156417"/>
    <lineage>
        <taxon>Bacteria</taxon>
        <taxon>Bacillati</taxon>
        <taxon>Bacillota</taxon>
        <taxon>Tissierellia</taxon>
        <taxon>Tissierellales</taxon>
        <taxon>Thermohalobacteraceae</taxon>
        <taxon>Caloranaerobacter</taxon>
    </lineage>
</organism>
<dbReference type="GO" id="GO:0003700">
    <property type="term" value="F:DNA-binding transcription factor activity"/>
    <property type="evidence" value="ECO:0007669"/>
    <property type="project" value="InterPro"/>
</dbReference>
<protein>
    <submittedName>
        <fullName evidence="5">MarR family transcriptional regulator</fullName>
    </submittedName>
</protein>
<dbReference type="PROSITE" id="PS50995">
    <property type="entry name" value="HTH_MARR_2"/>
    <property type="match status" value="1"/>
</dbReference>
<dbReference type="Gene3D" id="1.10.10.10">
    <property type="entry name" value="Winged helix-like DNA-binding domain superfamily/Winged helix DNA-binding domain"/>
    <property type="match status" value="1"/>
</dbReference>
<evidence type="ECO:0000313" key="5">
    <source>
        <dbReference type="EMBL" id="KGG80968.1"/>
    </source>
</evidence>
<evidence type="ECO:0000313" key="6">
    <source>
        <dbReference type="Proteomes" id="UP000029622"/>
    </source>
</evidence>
<dbReference type="PANTHER" id="PTHR42756">
    <property type="entry name" value="TRANSCRIPTIONAL REGULATOR, MARR"/>
    <property type="match status" value="1"/>
</dbReference>
<dbReference type="AlphaFoldDB" id="A0A096BJN1"/>
<dbReference type="InterPro" id="IPR036390">
    <property type="entry name" value="WH_DNA-bd_sf"/>
</dbReference>
<dbReference type="InterPro" id="IPR036388">
    <property type="entry name" value="WH-like_DNA-bd_sf"/>
</dbReference>
<dbReference type="InterPro" id="IPR023187">
    <property type="entry name" value="Tscrpt_reg_MarR-type_CS"/>
</dbReference>
<comment type="caution">
    <text evidence="5">The sequence shown here is derived from an EMBL/GenBank/DDBJ whole genome shotgun (WGS) entry which is preliminary data.</text>
</comment>
<dbReference type="SMART" id="SM00529">
    <property type="entry name" value="HTH_DTXR"/>
    <property type="match status" value="1"/>
</dbReference>
<dbReference type="SUPFAM" id="SSF46785">
    <property type="entry name" value="Winged helix' DNA-binding domain"/>
    <property type="match status" value="1"/>
</dbReference>
<keyword evidence="3" id="KW-0804">Transcription</keyword>
<dbReference type="Proteomes" id="UP000029622">
    <property type="component" value="Unassembled WGS sequence"/>
</dbReference>
<dbReference type="GO" id="GO:0046914">
    <property type="term" value="F:transition metal ion binding"/>
    <property type="evidence" value="ECO:0007669"/>
    <property type="project" value="InterPro"/>
</dbReference>
<evidence type="ECO:0000259" key="4">
    <source>
        <dbReference type="PROSITE" id="PS50995"/>
    </source>
</evidence>
<dbReference type="InterPro" id="IPR022689">
    <property type="entry name" value="Iron_dep_repressor"/>
</dbReference>
<sequence>MFDIDTCLSFVTSKACKEIAEAFNKRLMKLGVTRVQWIALYYLGKYAGIKQKELAEKMNIKDSTVARLIDRMEREGYVIRVKDLEDKRITKLYLTEKGIELREKLLPEGKKMSEILSKNITDEEMEIFKRVIKKMVDNVR</sequence>
<dbReference type="EMBL" id="AZTB01000010">
    <property type="protein sequence ID" value="KGG80968.1"/>
    <property type="molecule type" value="Genomic_DNA"/>
</dbReference>
<gene>
    <name evidence="5" type="ORF">Y919_03425</name>
</gene>
<keyword evidence="2" id="KW-0238">DNA-binding</keyword>
<evidence type="ECO:0000256" key="3">
    <source>
        <dbReference type="ARBA" id="ARBA00023163"/>
    </source>
</evidence>
<evidence type="ECO:0000256" key="1">
    <source>
        <dbReference type="ARBA" id="ARBA00023015"/>
    </source>
</evidence>
<dbReference type="RefSeq" id="WP_035162422.1">
    <property type="nucleotide sequence ID" value="NZ_AZTB01000010.1"/>
</dbReference>
<dbReference type="PROSITE" id="PS01117">
    <property type="entry name" value="HTH_MARR_1"/>
    <property type="match status" value="1"/>
</dbReference>
<keyword evidence="1" id="KW-0805">Transcription regulation</keyword>
<proteinExistence type="predicted"/>
<accession>A0A096BJN1</accession>
<dbReference type="SMART" id="SM00347">
    <property type="entry name" value="HTH_MARR"/>
    <property type="match status" value="1"/>
</dbReference>
<dbReference type="GO" id="GO:0003677">
    <property type="term" value="F:DNA binding"/>
    <property type="evidence" value="ECO:0007669"/>
    <property type="project" value="UniProtKB-KW"/>
</dbReference>
<name>A0A096BJN1_9FIRM</name>
<dbReference type="STRING" id="1156417.Y919_03425"/>
<dbReference type="PANTHER" id="PTHR42756:SF1">
    <property type="entry name" value="TRANSCRIPTIONAL REPRESSOR OF EMRAB OPERON"/>
    <property type="match status" value="1"/>
</dbReference>
<evidence type="ECO:0000256" key="2">
    <source>
        <dbReference type="ARBA" id="ARBA00023125"/>
    </source>
</evidence>
<reference evidence="5 6" key="1">
    <citation type="submission" date="2013-12" db="EMBL/GenBank/DDBJ databases">
        <title>Draft genome sequence of Caloranaerobacter sp. H53214.</title>
        <authorList>
            <person name="Jiang L.J."/>
            <person name="Shao Z.Z."/>
            <person name="Long M.N."/>
        </authorList>
    </citation>
    <scope>NUCLEOTIDE SEQUENCE [LARGE SCALE GENOMIC DNA]</scope>
    <source>
        <strain evidence="5 6">H53214</strain>
    </source>
</reference>
<dbReference type="InterPro" id="IPR000835">
    <property type="entry name" value="HTH_MarR-typ"/>
</dbReference>
<dbReference type="PRINTS" id="PR00598">
    <property type="entry name" value="HTHMARR"/>
</dbReference>
<dbReference type="Pfam" id="PF01047">
    <property type="entry name" value="MarR"/>
    <property type="match status" value="1"/>
</dbReference>